<evidence type="ECO:0000313" key="1">
    <source>
        <dbReference type="EMBL" id="CAG7835686.1"/>
    </source>
</evidence>
<dbReference type="EMBL" id="CAJVCH010570727">
    <property type="protein sequence ID" value="CAG7835686.1"/>
    <property type="molecule type" value="Genomic_DNA"/>
</dbReference>
<dbReference type="AlphaFoldDB" id="A0A8J2M9S3"/>
<name>A0A8J2M9S3_9HEXA</name>
<organism evidence="1 2">
    <name type="scientific">Allacma fusca</name>
    <dbReference type="NCBI Taxonomy" id="39272"/>
    <lineage>
        <taxon>Eukaryota</taxon>
        <taxon>Metazoa</taxon>
        <taxon>Ecdysozoa</taxon>
        <taxon>Arthropoda</taxon>
        <taxon>Hexapoda</taxon>
        <taxon>Collembola</taxon>
        <taxon>Symphypleona</taxon>
        <taxon>Sminthuridae</taxon>
        <taxon>Allacma</taxon>
    </lineage>
</organism>
<feature type="non-terminal residue" evidence="1">
    <location>
        <position position="1"/>
    </location>
</feature>
<dbReference type="Proteomes" id="UP000708208">
    <property type="component" value="Unassembled WGS sequence"/>
</dbReference>
<sequence>SKLLVDVHEGDFPHYSFLRLELAWNYLQVQHLQFFSKI</sequence>
<accession>A0A8J2M9S3</accession>
<protein>
    <submittedName>
        <fullName evidence="1">Uncharacterized protein</fullName>
    </submittedName>
</protein>
<keyword evidence="2" id="KW-1185">Reference proteome</keyword>
<proteinExistence type="predicted"/>
<comment type="caution">
    <text evidence="1">The sequence shown here is derived from an EMBL/GenBank/DDBJ whole genome shotgun (WGS) entry which is preliminary data.</text>
</comment>
<gene>
    <name evidence="1" type="ORF">AFUS01_LOCUS45023</name>
</gene>
<evidence type="ECO:0000313" key="2">
    <source>
        <dbReference type="Proteomes" id="UP000708208"/>
    </source>
</evidence>
<reference evidence="1" key="1">
    <citation type="submission" date="2021-06" db="EMBL/GenBank/DDBJ databases">
        <authorList>
            <person name="Hodson N. C."/>
            <person name="Mongue J. A."/>
            <person name="Jaron S. K."/>
        </authorList>
    </citation>
    <scope>NUCLEOTIDE SEQUENCE</scope>
</reference>